<name>A0A8S1WS97_9CILI</name>
<organism evidence="1 2">
    <name type="scientific">Paramecium pentaurelia</name>
    <dbReference type="NCBI Taxonomy" id="43138"/>
    <lineage>
        <taxon>Eukaryota</taxon>
        <taxon>Sar</taxon>
        <taxon>Alveolata</taxon>
        <taxon>Ciliophora</taxon>
        <taxon>Intramacronucleata</taxon>
        <taxon>Oligohymenophorea</taxon>
        <taxon>Peniculida</taxon>
        <taxon>Parameciidae</taxon>
        <taxon>Paramecium</taxon>
    </lineage>
</organism>
<accession>A0A8S1WS97</accession>
<evidence type="ECO:0000313" key="2">
    <source>
        <dbReference type="Proteomes" id="UP000689195"/>
    </source>
</evidence>
<dbReference type="EMBL" id="CAJJDO010000099">
    <property type="protein sequence ID" value="CAD8191710.1"/>
    <property type="molecule type" value="Genomic_DNA"/>
</dbReference>
<reference evidence="1" key="1">
    <citation type="submission" date="2021-01" db="EMBL/GenBank/DDBJ databases">
        <authorList>
            <consortium name="Genoscope - CEA"/>
            <person name="William W."/>
        </authorList>
    </citation>
    <scope>NUCLEOTIDE SEQUENCE</scope>
</reference>
<evidence type="ECO:0000313" key="1">
    <source>
        <dbReference type="EMBL" id="CAD8191710.1"/>
    </source>
</evidence>
<sequence>MVYKCQSFTIWQLMQKITTFGGVLVGGNILYEIFFETDQRFNREESTHNKNPNNGTSSQHSSEVQEEISQRISYIKNYICLYIIISPKQFQIPFQKLQFLIIIIHRGKSQNCKFSSISSKGVNFHNSLCMCKQHLKESKLYNHLTFKKILAEINIQTRIFLTTAQILLTQEIYSQITTLRNYIIFEESNK</sequence>
<proteinExistence type="predicted"/>
<keyword evidence="2" id="KW-1185">Reference proteome</keyword>
<comment type="caution">
    <text evidence="1">The sequence shown here is derived from an EMBL/GenBank/DDBJ whole genome shotgun (WGS) entry which is preliminary data.</text>
</comment>
<gene>
    <name evidence="1" type="ORF">PPENT_87.1.T0990179</name>
</gene>
<protein>
    <submittedName>
        <fullName evidence="1">Uncharacterized protein</fullName>
    </submittedName>
</protein>
<dbReference type="AlphaFoldDB" id="A0A8S1WS97"/>
<dbReference type="Proteomes" id="UP000689195">
    <property type="component" value="Unassembled WGS sequence"/>
</dbReference>